<evidence type="ECO:0000256" key="4">
    <source>
        <dbReference type="ARBA" id="ARBA00005300"/>
    </source>
</evidence>
<comment type="similarity">
    <text evidence="4">Belongs to the RNase H family.</text>
</comment>
<dbReference type="InterPro" id="IPR002156">
    <property type="entry name" value="RNaseH_domain"/>
</dbReference>
<dbReference type="CDD" id="cd09277">
    <property type="entry name" value="RNase_HI_bacteria_like"/>
    <property type="match status" value="1"/>
</dbReference>
<dbReference type="SUPFAM" id="SSF53098">
    <property type="entry name" value="Ribonuclease H-like"/>
    <property type="match status" value="1"/>
</dbReference>
<evidence type="ECO:0000313" key="14">
    <source>
        <dbReference type="EMBL" id="NBG86996.1"/>
    </source>
</evidence>
<dbReference type="InterPro" id="IPR011320">
    <property type="entry name" value="RNase_H1_N"/>
</dbReference>
<evidence type="ECO:0000256" key="5">
    <source>
        <dbReference type="ARBA" id="ARBA00012180"/>
    </source>
</evidence>
<dbReference type="InterPro" id="IPR036397">
    <property type="entry name" value="RNaseH_sf"/>
</dbReference>
<dbReference type="InterPro" id="IPR050092">
    <property type="entry name" value="RNase_H"/>
</dbReference>
<evidence type="ECO:0000256" key="8">
    <source>
        <dbReference type="ARBA" id="ARBA00022723"/>
    </source>
</evidence>
<keyword evidence="8" id="KW-0479">Metal-binding</keyword>
<organism evidence="14 15">
    <name type="scientific">Isachenkonia alkalipeptolytica</name>
    <dbReference type="NCBI Taxonomy" id="2565777"/>
    <lineage>
        <taxon>Bacteria</taxon>
        <taxon>Bacillati</taxon>
        <taxon>Bacillota</taxon>
        <taxon>Clostridia</taxon>
        <taxon>Eubacteriales</taxon>
        <taxon>Clostridiaceae</taxon>
        <taxon>Isachenkonia</taxon>
    </lineage>
</organism>
<dbReference type="EMBL" id="SUMG01000001">
    <property type="protein sequence ID" value="NBG86996.1"/>
    <property type="molecule type" value="Genomic_DNA"/>
</dbReference>
<accession>A0AA44BE14</accession>
<dbReference type="PANTHER" id="PTHR10642">
    <property type="entry name" value="RIBONUCLEASE H1"/>
    <property type="match status" value="1"/>
</dbReference>
<evidence type="ECO:0000313" key="15">
    <source>
        <dbReference type="Proteomes" id="UP000449710"/>
    </source>
</evidence>
<dbReference type="Gene3D" id="3.30.420.10">
    <property type="entry name" value="Ribonuclease H-like superfamily/Ribonuclease H"/>
    <property type="match status" value="1"/>
</dbReference>
<keyword evidence="7" id="KW-0540">Nuclease</keyword>
<keyword evidence="9" id="KW-0255">Endonuclease</keyword>
<dbReference type="FunFam" id="3.40.970.10:FF:000002">
    <property type="entry name" value="Ribonuclease H"/>
    <property type="match status" value="1"/>
</dbReference>
<dbReference type="PANTHER" id="PTHR10642:SF26">
    <property type="entry name" value="RIBONUCLEASE H1"/>
    <property type="match status" value="1"/>
</dbReference>
<dbReference type="Pfam" id="PF01693">
    <property type="entry name" value="Cauli_VI"/>
    <property type="match status" value="1"/>
</dbReference>
<dbReference type="EC" id="3.1.26.4" evidence="5"/>
<comment type="caution">
    <text evidence="14">The sequence shown here is derived from an EMBL/GenBank/DDBJ whole genome shotgun (WGS) entry which is preliminary data.</text>
</comment>
<evidence type="ECO:0000256" key="3">
    <source>
        <dbReference type="ARBA" id="ARBA00004065"/>
    </source>
</evidence>
<dbReference type="AlphaFoldDB" id="A0AA44BE14"/>
<comment type="function">
    <text evidence="3">Endonuclease that specifically degrades the RNA of RNA-DNA hybrids.</text>
</comment>
<evidence type="ECO:0000256" key="11">
    <source>
        <dbReference type="ARBA" id="ARBA00022842"/>
    </source>
</evidence>
<evidence type="ECO:0000256" key="2">
    <source>
        <dbReference type="ARBA" id="ARBA00001946"/>
    </source>
</evidence>
<dbReference type="Gene3D" id="3.40.970.10">
    <property type="entry name" value="Ribonuclease H1, N-terminal domain"/>
    <property type="match status" value="1"/>
</dbReference>
<dbReference type="Pfam" id="PF00075">
    <property type="entry name" value="RNase_H"/>
    <property type="match status" value="1"/>
</dbReference>
<dbReference type="InterPro" id="IPR037056">
    <property type="entry name" value="RNase_H1_N_sf"/>
</dbReference>
<proteinExistence type="inferred from homology"/>
<protein>
    <recommendedName>
        <fullName evidence="6">Ribonuclease H</fullName>
        <ecNumber evidence="5">3.1.26.4</ecNumber>
    </recommendedName>
</protein>
<keyword evidence="11" id="KW-0460">Magnesium</keyword>
<comment type="cofactor">
    <cofactor evidence="2">
        <name>Mg(2+)</name>
        <dbReference type="ChEBI" id="CHEBI:18420"/>
    </cofactor>
</comment>
<sequence>MAKKKVYGVKNGKVPGIYKTWQECEKQIKGYSGAEYKGFSTEEEAKIYVYGTGVKALREEENKNAKKSTEEQEKSSSMSNNTIKDPNILKAYVDGSYNQGTKEYSCGVVLLLNGKELLFSKKGNAPHLASMRNVAGELLGAQYAMAFALKNQGKFKELWIYHDYTGIEKWCTGEWKTKQAGTEAYKKYYQEKIRGKVDVRFKKVRAHSGDHYNDKADELAKKALDL</sequence>
<dbReference type="GO" id="GO:0003676">
    <property type="term" value="F:nucleic acid binding"/>
    <property type="evidence" value="ECO:0007669"/>
    <property type="project" value="InterPro"/>
</dbReference>
<evidence type="ECO:0000256" key="1">
    <source>
        <dbReference type="ARBA" id="ARBA00000077"/>
    </source>
</evidence>
<keyword evidence="15" id="KW-1185">Reference proteome</keyword>
<evidence type="ECO:0000256" key="12">
    <source>
        <dbReference type="SAM" id="MobiDB-lite"/>
    </source>
</evidence>
<dbReference type="RefSeq" id="WP_160718303.1">
    <property type="nucleotide sequence ID" value="NZ_SUMG01000001.1"/>
</dbReference>
<dbReference type="InterPro" id="IPR009027">
    <property type="entry name" value="Ribosomal_bL9/RNase_H1_N"/>
</dbReference>
<evidence type="ECO:0000256" key="7">
    <source>
        <dbReference type="ARBA" id="ARBA00022722"/>
    </source>
</evidence>
<dbReference type="Proteomes" id="UP000449710">
    <property type="component" value="Unassembled WGS sequence"/>
</dbReference>
<dbReference type="GO" id="GO:0043137">
    <property type="term" value="P:DNA replication, removal of RNA primer"/>
    <property type="evidence" value="ECO:0007669"/>
    <property type="project" value="TreeGrafter"/>
</dbReference>
<dbReference type="GO" id="GO:0046872">
    <property type="term" value="F:metal ion binding"/>
    <property type="evidence" value="ECO:0007669"/>
    <property type="project" value="UniProtKB-KW"/>
</dbReference>
<feature type="domain" description="RNase H type-1" evidence="13">
    <location>
        <begin position="85"/>
        <end position="225"/>
    </location>
</feature>
<keyword evidence="10" id="KW-0378">Hydrolase</keyword>
<comment type="catalytic activity">
    <reaction evidence="1">
        <text>Endonucleolytic cleavage to 5'-phosphomonoester.</text>
        <dbReference type="EC" id="3.1.26.4"/>
    </reaction>
</comment>
<name>A0AA44BE14_9CLOT</name>
<gene>
    <name evidence="14" type="ORF">ISALK_00640</name>
</gene>
<dbReference type="PROSITE" id="PS50879">
    <property type="entry name" value="RNASE_H_1"/>
    <property type="match status" value="1"/>
</dbReference>
<evidence type="ECO:0000259" key="13">
    <source>
        <dbReference type="PROSITE" id="PS50879"/>
    </source>
</evidence>
<evidence type="ECO:0000256" key="6">
    <source>
        <dbReference type="ARBA" id="ARBA00017721"/>
    </source>
</evidence>
<dbReference type="GO" id="GO:0004523">
    <property type="term" value="F:RNA-DNA hybrid ribonuclease activity"/>
    <property type="evidence" value="ECO:0007669"/>
    <property type="project" value="UniProtKB-EC"/>
</dbReference>
<evidence type="ECO:0000256" key="9">
    <source>
        <dbReference type="ARBA" id="ARBA00022759"/>
    </source>
</evidence>
<feature type="compositionally biased region" description="Basic and acidic residues" evidence="12">
    <location>
        <begin position="60"/>
        <end position="74"/>
    </location>
</feature>
<feature type="region of interest" description="Disordered" evidence="12">
    <location>
        <begin position="60"/>
        <end position="82"/>
    </location>
</feature>
<dbReference type="SUPFAM" id="SSF55658">
    <property type="entry name" value="L9 N-domain-like"/>
    <property type="match status" value="1"/>
</dbReference>
<dbReference type="InterPro" id="IPR012337">
    <property type="entry name" value="RNaseH-like_sf"/>
</dbReference>
<evidence type="ECO:0000256" key="10">
    <source>
        <dbReference type="ARBA" id="ARBA00022801"/>
    </source>
</evidence>
<reference evidence="14 15" key="1">
    <citation type="submission" date="2019-04" db="EMBL/GenBank/DDBJ databases">
        <title>Isachenkonia alkalipeptolytica gen. nov. sp. nov. a new anaerobic, alkiliphilic organothrophic bacterium capable to reduce synthesized ferrihydrite isolated from a soda lake.</title>
        <authorList>
            <person name="Toshchakov S.V."/>
            <person name="Zavarzina D.G."/>
            <person name="Zhilina T.N."/>
            <person name="Kostrikina N.A."/>
            <person name="Kublanov I.V."/>
        </authorList>
    </citation>
    <scope>NUCLEOTIDE SEQUENCE [LARGE SCALE GENOMIC DNA]</scope>
    <source>
        <strain evidence="14 15">Z-1701</strain>
    </source>
</reference>